<evidence type="ECO:0000313" key="2">
    <source>
        <dbReference type="Proteomes" id="UP001153076"/>
    </source>
</evidence>
<sequence length="240" mass="28225">MKNVKRMHRNLTADTSCKKCGMEEESTLHLLRDCEAATRIWKQLVLVKYHATFFTLQLRDWMMLNLKQTRATKHKWPMMFATTVWWLWRWRNIRCFENPAFEPQRPCSNPLTFREGHFSPIHYLYHSIFFNTNSETPMLPLLINARKLDTVSWIPGTLTRRTRMPEGWVQVHAPSKRSLHDQAGARKASSQGCDIDIFKPRIDTSNGTWHGILENSQFIKHAVRMEIGNEKILNFGTRLG</sequence>
<keyword evidence="2" id="KW-1185">Reference proteome</keyword>
<accession>A0A9Q1KX68</accession>
<evidence type="ECO:0008006" key="3">
    <source>
        <dbReference type="Google" id="ProtNLM"/>
    </source>
</evidence>
<dbReference type="EMBL" id="JAKOGI010000014">
    <property type="protein sequence ID" value="KAJ8450543.1"/>
    <property type="molecule type" value="Genomic_DNA"/>
</dbReference>
<proteinExistence type="predicted"/>
<organism evidence="1 2">
    <name type="scientific">Carnegiea gigantea</name>
    <dbReference type="NCBI Taxonomy" id="171969"/>
    <lineage>
        <taxon>Eukaryota</taxon>
        <taxon>Viridiplantae</taxon>
        <taxon>Streptophyta</taxon>
        <taxon>Embryophyta</taxon>
        <taxon>Tracheophyta</taxon>
        <taxon>Spermatophyta</taxon>
        <taxon>Magnoliopsida</taxon>
        <taxon>eudicotyledons</taxon>
        <taxon>Gunneridae</taxon>
        <taxon>Pentapetalae</taxon>
        <taxon>Caryophyllales</taxon>
        <taxon>Cactineae</taxon>
        <taxon>Cactaceae</taxon>
        <taxon>Cactoideae</taxon>
        <taxon>Echinocereeae</taxon>
        <taxon>Carnegiea</taxon>
    </lineage>
</organism>
<name>A0A9Q1KX68_9CARY</name>
<evidence type="ECO:0000313" key="1">
    <source>
        <dbReference type="EMBL" id="KAJ8450543.1"/>
    </source>
</evidence>
<reference evidence="1" key="1">
    <citation type="submission" date="2022-04" db="EMBL/GenBank/DDBJ databases">
        <title>Carnegiea gigantea Genome sequencing and assembly v2.</title>
        <authorList>
            <person name="Copetti D."/>
            <person name="Sanderson M.J."/>
            <person name="Burquez A."/>
            <person name="Wojciechowski M.F."/>
        </authorList>
    </citation>
    <scope>NUCLEOTIDE SEQUENCE</scope>
    <source>
        <strain evidence="1">SGP5-SGP5p</strain>
        <tissue evidence="1">Aerial part</tissue>
    </source>
</reference>
<dbReference type="Proteomes" id="UP001153076">
    <property type="component" value="Unassembled WGS sequence"/>
</dbReference>
<gene>
    <name evidence="1" type="ORF">Cgig2_020180</name>
</gene>
<protein>
    <recommendedName>
        <fullName evidence="3">Reverse transcriptase zinc-binding domain-containing protein</fullName>
    </recommendedName>
</protein>
<comment type="caution">
    <text evidence="1">The sequence shown here is derived from an EMBL/GenBank/DDBJ whole genome shotgun (WGS) entry which is preliminary data.</text>
</comment>
<dbReference type="AlphaFoldDB" id="A0A9Q1KX68"/>
<dbReference type="OrthoDB" id="1100063at2759"/>